<evidence type="ECO:0000313" key="2">
    <source>
        <dbReference type="EMBL" id="KAH0212188.1"/>
    </source>
</evidence>
<reference evidence="2" key="2">
    <citation type="submission" date="2021-08" db="EMBL/GenBank/DDBJ databases">
        <authorList>
            <person name="Gostincar C."/>
            <person name="Sun X."/>
            <person name="Song Z."/>
            <person name="Gunde-Cimerman N."/>
        </authorList>
    </citation>
    <scope>NUCLEOTIDE SEQUENCE</scope>
    <source>
        <strain evidence="2">EXF-8016</strain>
    </source>
</reference>
<feature type="transmembrane region" description="Helical" evidence="1">
    <location>
        <begin position="119"/>
        <end position="139"/>
    </location>
</feature>
<keyword evidence="1" id="KW-0472">Membrane</keyword>
<dbReference type="EMBL" id="JAHFYH010000121">
    <property type="protein sequence ID" value="KAH0212188.1"/>
    <property type="molecule type" value="Genomic_DNA"/>
</dbReference>
<dbReference type="Proteomes" id="UP000767238">
    <property type="component" value="Unassembled WGS sequence"/>
</dbReference>
<feature type="non-terminal residue" evidence="2">
    <location>
        <position position="1"/>
    </location>
</feature>
<keyword evidence="1" id="KW-0812">Transmembrane</keyword>
<evidence type="ECO:0000256" key="1">
    <source>
        <dbReference type="SAM" id="Phobius"/>
    </source>
</evidence>
<sequence length="141" mass="15602">MSWLNRTVTLASTAAKRRVKPVNTIPRPAVPRRAPRVVEAQQSGSTRSSLLQEMLGQNSSSGSKITFGAAMLLGATMLVTPFREGSPARVIMTSTEALLRQRKTQRAPAVLMNWLKASYVWIVIHVWTLLLAIATWKFARS</sequence>
<evidence type="ECO:0000313" key="3">
    <source>
        <dbReference type="Proteomes" id="UP000767238"/>
    </source>
</evidence>
<accession>A0A9P8G6V0</accession>
<dbReference type="OrthoDB" id="3909161at2759"/>
<organism evidence="2 3">
    <name type="scientific">Aureobasidium melanogenum</name>
    <name type="common">Aureobasidium pullulans var. melanogenum</name>
    <dbReference type="NCBI Taxonomy" id="46634"/>
    <lineage>
        <taxon>Eukaryota</taxon>
        <taxon>Fungi</taxon>
        <taxon>Dikarya</taxon>
        <taxon>Ascomycota</taxon>
        <taxon>Pezizomycotina</taxon>
        <taxon>Dothideomycetes</taxon>
        <taxon>Dothideomycetidae</taxon>
        <taxon>Dothideales</taxon>
        <taxon>Saccotheciaceae</taxon>
        <taxon>Aureobasidium</taxon>
    </lineage>
</organism>
<protein>
    <submittedName>
        <fullName evidence="2">Uncharacterized protein</fullName>
    </submittedName>
</protein>
<comment type="caution">
    <text evidence="2">The sequence shown here is derived from an EMBL/GenBank/DDBJ whole genome shotgun (WGS) entry which is preliminary data.</text>
</comment>
<name>A0A9P8G6V0_AURME</name>
<reference evidence="2" key="1">
    <citation type="journal article" date="2021" name="J Fungi (Basel)">
        <title>Virulence traits and population genomics of the black yeast Aureobasidium melanogenum.</title>
        <authorList>
            <person name="Cernosa A."/>
            <person name="Sun X."/>
            <person name="Gostincar C."/>
            <person name="Fang C."/>
            <person name="Gunde-Cimerman N."/>
            <person name="Song Z."/>
        </authorList>
    </citation>
    <scope>NUCLEOTIDE SEQUENCE</scope>
    <source>
        <strain evidence="2">EXF-8016</strain>
    </source>
</reference>
<keyword evidence="1" id="KW-1133">Transmembrane helix</keyword>
<dbReference type="AlphaFoldDB" id="A0A9P8G6V0"/>
<proteinExistence type="predicted"/>
<gene>
    <name evidence="2" type="ORF">KCV03_g9437</name>
</gene>